<proteinExistence type="predicted"/>
<accession>A0A848N0M7</accession>
<name>A0A848N0M7_ENTMU</name>
<evidence type="ECO:0000256" key="1">
    <source>
        <dbReference type="SAM" id="MobiDB-lite"/>
    </source>
</evidence>
<feature type="region of interest" description="Disordered" evidence="1">
    <location>
        <begin position="878"/>
        <end position="901"/>
    </location>
</feature>
<feature type="compositionally biased region" description="Basic and acidic residues" evidence="1">
    <location>
        <begin position="159"/>
        <end position="174"/>
    </location>
</feature>
<evidence type="ECO:0000313" key="3">
    <source>
        <dbReference type="EMBL" id="NMP59571.1"/>
    </source>
</evidence>
<feature type="region of interest" description="Disordered" evidence="1">
    <location>
        <begin position="157"/>
        <end position="189"/>
    </location>
</feature>
<feature type="compositionally biased region" description="Basic and acidic residues" evidence="1">
    <location>
        <begin position="882"/>
        <end position="901"/>
    </location>
</feature>
<organism evidence="3 4">
    <name type="scientific">Enterococcus mundtii</name>
    <dbReference type="NCBI Taxonomy" id="53346"/>
    <lineage>
        <taxon>Bacteria</taxon>
        <taxon>Bacillati</taxon>
        <taxon>Bacillota</taxon>
        <taxon>Bacilli</taxon>
        <taxon>Lactobacillales</taxon>
        <taxon>Enterococcaceae</taxon>
        <taxon>Enterococcus</taxon>
    </lineage>
</organism>
<dbReference type="Pfam" id="PF13731">
    <property type="entry name" value="WxL"/>
    <property type="match status" value="1"/>
</dbReference>
<dbReference type="Gene3D" id="2.60.40.10">
    <property type="entry name" value="Immunoglobulins"/>
    <property type="match status" value="1"/>
</dbReference>
<sequence>MNIELRKTVLVMSATLLTLQVFLLPIRMDAETVEEQGNEQTELKEELEFPTVKDFINEESFVFTQSHMSGTVNEPLKIAFASDNEVSETKINLPKEAKLVENQLSDEISVQQDEKSDEWIIQSEKNQTSFVLPIVFESPGNYEVFVQSDKATIEITEQDDNKIDKETNQESNLEREDETSSYITSDTRESTQVSSFSEFQTAVRDNTISKIEVMSDISAPNASITQLIRDSSLLVEGNGHTINMRNNIITTQAAVVSGSTGLLEFNNIHFDSEATDATPTNIRIMEGAPSVNRWTVRFGNITTSNNITRLAINDYGRVEMYGTNNINTRYENFILSDIELDPNTTYFGNVNLVNVSVLWYRYLSRTSDSAQNRGFVIGDNSYVQLGQSQTVGTTYPAVYLNYSQLTVGQNATFNVTMPGNAVRLQVDGARMDVKSGAKVNLTSKSTSGSVVAFSRNNTTINVEPNAEFYVIGNSTRPLIDMASNDLGTAHYARTGNEFILDQPQNFDIRNLTSGTSSIAIAVAVNNTASNRFTVRNSDIDLWNVSSNPLGPSDSTFTEVQEFVVTGRGTLQNVSTTTEELQSFNQNSIRRISGMSQLPSVVWDEEVTDAHLNIKARVIVGYVPDNEGANQDGDVNYIPVYASKGQAIGTIVDSFGVEHTGLITDEEGYISYLSDKFNLAGEKIIAKDIRVGSRQSEENAETVVVDVTPPLPAKIAGEIYEDSSEINGSSEELDVSVEYTINGELAKKVDGEKITTVVDSEGKWQLPIEPGSISEGDELQIFLTDKAGNRNPIEEQELFDATFPPATKVSVLFKQIVTPVDPLDPETEVIPENKPEIPEDQGRLSLDFISQFNFGTQRISVSDQTYYAQPQRLLNEDETVNETEERPNYVQISDRRPDDERNGWQLSVTQNGQFRNENGNELIGSEIQLFNQELVTAQVVTIIPELQEEPVQQILPNTRKILLQADKESGTGTWIYRFGDQNTADKSVGLYVPKGTNPEATSYSTKLTWELSSVPDN</sequence>
<reference evidence="3 4" key="1">
    <citation type="submission" date="2020-04" db="EMBL/GenBank/DDBJ databases">
        <authorList>
            <person name="Abaymova A."/>
            <person name="Teymurazov M."/>
            <person name="Tazyna O."/>
            <person name="Chatushin Y."/>
            <person name="Svetoch E."/>
            <person name="Pereligyn V."/>
            <person name="Pohylenko V."/>
            <person name="Platonov M."/>
            <person name="Kartsev N."/>
            <person name="Skryabin Y."/>
            <person name="Sizova A."/>
            <person name="Solomentsev V."/>
            <person name="Kislichkina A."/>
            <person name="Bogun A."/>
        </authorList>
    </citation>
    <scope>NUCLEOTIDE SEQUENCE [LARGE SCALE GENOMIC DNA]</scope>
    <source>
        <strain evidence="4">SCPM-O-B-8398 (E28)</strain>
    </source>
</reference>
<dbReference type="Pfam" id="PF20585">
    <property type="entry name" value="Pectate_lyase_5"/>
    <property type="match status" value="1"/>
</dbReference>
<feature type="domain" description="WxL" evidence="2">
    <location>
        <begin position="806"/>
        <end position="1014"/>
    </location>
</feature>
<protein>
    <submittedName>
        <fullName evidence="3">WxL domain-containing protein</fullName>
    </submittedName>
</protein>
<dbReference type="EMBL" id="JABCAG010000061">
    <property type="protein sequence ID" value="NMP59571.1"/>
    <property type="molecule type" value="Genomic_DNA"/>
</dbReference>
<comment type="caution">
    <text evidence="3">The sequence shown here is derived from an EMBL/GenBank/DDBJ whole genome shotgun (WGS) entry which is preliminary data.</text>
</comment>
<feature type="compositionally biased region" description="Polar residues" evidence="1">
    <location>
        <begin position="180"/>
        <end position="189"/>
    </location>
</feature>
<dbReference type="RefSeq" id="WP_169059108.1">
    <property type="nucleotide sequence ID" value="NZ_JABCAG010000061.1"/>
</dbReference>
<dbReference type="InterPro" id="IPR013783">
    <property type="entry name" value="Ig-like_fold"/>
</dbReference>
<dbReference type="InterPro" id="IPR046776">
    <property type="entry name" value="Pectate_lyase_5"/>
</dbReference>
<dbReference type="Proteomes" id="UP000557857">
    <property type="component" value="Unassembled WGS sequence"/>
</dbReference>
<evidence type="ECO:0000313" key="4">
    <source>
        <dbReference type="Proteomes" id="UP000557857"/>
    </source>
</evidence>
<evidence type="ECO:0000259" key="2">
    <source>
        <dbReference type="Pfam" id="PF13731"/>
    </source>
</evidence>
<gene>
    <name evidence="3" type="ORF">HI921_14075</name>
</gene>
<dbReference type="InterPro" id="IPR027994">
    <property type="entry name" value="WxL_dom"/>
</dbReference>
<dbReference type="AlphaFoldDB" id="A0A848N0M7"/>